<dbReference type="SMART" id="SM00342">
    <property type="entry name" value="HTH_ARAC"/>
    <property type="match status" value="1"/>
</dbReference>
<feature type="domain" description="HTH araC/xylS-type" evidence="5">
    <location>
        <begin position="679"/>
        <end position="778"/>
    </location>
</feature>
<keyword evidence="4" id="KW-1133">Transmembrane helix</keyword>
<keyword evidence="1" id="KW-0805">Transcription regulation</keyword>
<dbReference type="Gene3D" id="3.30.450.20">
    <property type="entry name" value="PAS domain"/>
    <property type="match status" value="1"/>
</dbReference>
<dbReference type="InterPro" id="IPR009057">
    <property type="entry name" value="Homeodomain-like_sf"/>
</dbReference>
<keyword evidence="4" id="KW-0812">Transmembrane</keyword>
<proteinExistence type="predicted"/>
<gene>
    <name evidence="6" type="ORF">I8J30_04725</name>
</gene>
<evidence type="ECO:0000256" key="1">
    <source>
        <dbReference type="ARBA" id="ARBA00023015"/>
    </source>
</evidence>
<keyword evidence="4" id="KW-0472">Membrane</keyword>
<dbReference type="SUPFAM" id="SSF46689">
    <property type="entry name" value="Homeodomain-like"/>
    <property type="match status" value="1"/>
</dbReference>
<reference evidence="6 7" key="1">
    <citation type="submission" date="2021-04" db="EMBL/GenBank/DDBJ databases">
        <title>Paenibacillus sp. DLE-14 whole genome sequence.</title>
        <authorList>
            <person name="Ham Y.J."/>
        </authorList>
    </citation>
    <scope>NUCLEOTIDE SEQUENCE [LARGE SCALE GENOMIC DNA]</scope>
    <source>
        <strain evidence="6 7">DLE-14</strain>
    </source>
</reference>
<dbReference type="PANTHER" id="PTHR43280:SF2">
    <property type="entry name" value="HTH-TYPE TRANSCRIPTIONAL REGULATOR EXSA"/>
    <property type="match status" value="1"/>
</dbReference>
<dbReference type="PANTHER" id="PTHR43280">
    <property type="entry name" value="ARAC-FAMILY TRANSCRIPTIONAL REGULATOR"/>
    <property type="match status" value="1"/>
</dbReference>
<feature type="transmembrane region" description="Helical" evidence="4">
    <location>
        <begin position="315"/>
        <end position="338"/>
    </location>
</feature>
<name>A0ABS5C7N5_9BACL</name>
<keyword evidence="3" id="KW-0804">Transcription</keyword>
<dbReference type="RefSeq" id="WP_210655820.1">
    <property type="nucleotide sequence ID" value="NZ_JAGKSP010000001.1"/>
</dbReference>
<keyword evidence="2" id="KW-0238">DNA-binding</keyword>
<evidence type="ECO:0000259" key="5">
    <source>
        <dbReference type="PROSITE" id="PS01124"/>
    </source>
</evidence>
<dbReference type="InterPro" id="IPR018060">
    <property type="entry name" value="HTH_AraC"/>
</dbReference>
<evidence type="ECO:0000313" key="7">
    <source>
        <dbReference type="Proteomes" id="UP000673394"/>
    </source>
</evidence>
<keyword evidence="7" id="KW-1185">Reference proteome</keyword>
<evidence type="ECO:0000313" key="6">
    <source>
        <dbReference type="EMBL" id="MBP3962006.1"/>
    </source>
</evidence>
<dbReference type="PROSITE" id="PS01124">
    <property type="entry name" value="HTH_ARAC_FAMILY_2"/>
    <property type="match status" value="1"/>
</dbReference>
<dbReference type="Gene3D" id="1.10.10.60">
    <property type="entry name" value="Homeodomain-like"/>
    <property type="match status" value="2"/>
</dbReference>
<accession>A0ABS5C7N5</accession>
<organism evidence="6 7">
    <name type="scientific">Paenibacillus lignilyticus</name>
    <dbReference type="NCBI Taxonomy" id="1172615"/>
    <lineage>
        <taxon>Bacteria</taxon>
        <taxon>Bacillati</taxon>
        <taxon>Bacillota</taxon>
        <taxon>Bacilli</taxon>
        <taxon>Bacillales</taxon>
        <taxon>Paenibacillaceae</taxon>
        <taxon>Paenibacillus</taxon>
    </lineage>
</organism>
<dbReference type="Proteomes" id="UP000673394">
    <property type="component" value="Unassembled WGS sequence"/>
</dbReference>
<evidence type="ECO:0000256" key="4">
    <source>
        <dbReference type="SAM" id="Phobius"/>
    </source>
</evidence>
<evidence type="ECO:0000256" key="2">
    <source>
        <dbReference type="ARBA" id="ARBA00023125"/>
    </source>
</evidence>
<sequence>MSLIRLFQEKKYLLRIFLWITGVILLIVVSFSALVYVNVEKKVFKSEYENSQKVLSQMKYNIDYLDTMIRNITLSTYGSNDVKALMYLNDEETYEHLNVINKLNATIVANNPFIQSIYIYNNHKKLYYSTYGDLYHKDAELDKVLQSYTNIPVLRAIVRRSAEADDQGAGGAAANTVLSYVMYETTDRDNRMDGAIILNIKLDWLVDNIRAINRIEAGARSELYILDSGNGLMETDPGNPVQGSTFANTIRQAYVDQASGAEARSAQPSGFFNRSIGGEKYIISFIRLEKTGWTLLDAKPYKEAYANLKQLLDTILLITLAIFAGALLLTLSVSRGIYKPVRRLMEQTSHGGSVTPGAKDEFSYLTEVYRKSREQLYEYHLEKNNNTGIMKLYFLKRLLVDSFSMSGTAFGEALHSLHPALSQEKPFVICVLRIDNYKLFMTKSLVERELLRFAIANITTEVISRSFAHQTVDMKDDSFTILLNIDSALQAALVEELLVEAQRYIKEHYKISFSVAISEPIEHYQAIAAAYSHTFTNSSYRYVQGHMAVITQAEIDEQTSSMDMEQVMELTGKFIEVVKKGDPVRSEEKFRELFRNIRKLEYSDIMLASMQVVHHLKKAVYEMNRTLKEPIHIHAKLLNRELYEEETAEQFEEQLLEAVQTMTSERKSAAEQGNQVAADTIKAFIDSNYFDSSLSATDISGMMRLSAYKLSKISKEHFGMSIPEYINQVRLTKAVEWMENSKLSIQEIMRRVGIENESYFYKLFKAKFGLTPREYIAGRGKG</sequence>
<dbReference type="Pfam" id="PF12833">
    <property type="entry name" value="HTH_18"/>
    <property type="match status" value="1"/>
</dbReference>
<feature type="transmembrane region" description="Helical" evidence="4">
    <location>
        <begin position="12"/>
        <end position="37"/>
    </location>
</feature>
<dbReference type="EMBL" id="JAGKSP010000001">
    <property type="protein sequence ID" value="MBP3962006.1"/>
    <property type="molecule type" value="Genomic_DNA"/>
</dbReference>
<protein>
    <submittedName>
        <fullName evidence="6">AraC family transcriptional regulator</fullName>
    </submittedName>
</protein>
<comment type="caution">
    <text evidence="6">The sequence shown here is derived from an EMBL/GenBank/DDBJ whole genome shotgun (WGS) entry which is preliminary data.</text>
</comment>
<evidence type="ECO:0000256" key="3">
    <source>
        <dbReference type="ARBA" id="ARBA00023163"/>
    </source>
</evidence>